<reference evidence="1 2" key="1">
    <citation type="submission" date="2014-02" db="EMBL/GenBank/DDBJ databases">
        <title>Expanding our view of genomic diversity in Candidatus Accumulibacter clades.</title>
        <authorList>
            <person name="Skennerton C.T."/>
            <person name="Barr J.J."/>
            <person name="Slater F.R."/>
            <person name="Bond P.L."/>
            <person name="Tyson G.W."/>
        </authorList>
    </citation>
    <scope>NUCLEOTIDE SEQUENCE [LARGE SCALE GENOMIC DNA]</scope>
    <source>
        <strain evidence="2">BA-91</strain>
    </source>
</reference>
<dbReference type="AlphaFoldDB" id="A0A080LRU0"/>
<proteinExistence type="predicted"/>
<comment type="caution">
    <text evidence="1">The sequence shown here is derived from an EMBL/GenBank/DDBJ whole genome shotgun (WGS) entry which is preliminary data.</text>
</comment>
<evidence type="ECO:0000313" key="1">
    <source>
        <dbReference type="EMBL" id="KFB71007.1"/>
    </source>
</evidence>
<gene>
    <name evidence="1" type="ORF">AW09_003875</name>
</gene>
<name>A0A080LRU0_9PROT</name>
<organism evidence="1 2">
    <name type="scientific">Candidatus Accumulibacter phosphatis</name>
    <dbReference type="NCBI Taxonomy" id="327160"/>
    <lineage>
        <taxon>Bacteria</taxon>
        <taxon>Pseudomonadati</taxon>
        <taxon>Pseudomonadota</taxon>
        <taxon>Betaproteobacteria</taxon>
        <taxon>Candidatus Accumulibacter</taxon>
    </lineage>
</organism>
<dbReference type="EMBL" id="JDVG02000611">
    <property type="protein sequence ID" value="KFB71007.1"/>
    <property type="molecule type" value="Genomic_DNA"/>
</dbReference>
<accession>A0A080LRU0</accession>
<evidence type="ECO:0000313" key="2">
    <source>
        <dbReference type="Proteomes" id="UP000020077"/>
    </source>
</evidence>
<protein>
    <submittedName>
        <fullName evidence="1">Uncharacterized protein</fullName>
    </submittedName>
</protein>
<dbReference type="Proteomes" id="UP000020077">
    <property type="component" value="Unassembled WGS sequence"/>
</dbReference>
<sequence>MAVEVDAEIVELLTVASQRDRTVALDPQRFELRQHFANPPADEFAPGEAGDRLESRVDVDEAVIAGFTFAIEEDLVQREARGHGIEKAAQASLVDSREGYLAGSTAMVD</sequence>